<evidence type="ECO:0000313" key="4">
    <source>
        <dbReference type="EMBL" id="CAH0774922.1"/>
    </source>
</evidence>
<evidence type="ECO:0008006" key="6">
    <source>
        <dbReference type="Google" id="ProtNLM"/>
    </source>
</evidence>
<dbReference type="AlphaFoldDB" id="A0A9P0CER7"/>
<dbReference type="GO" id="GO:0005739">
    <property type="term" value="C:mitochondrion"/>
    <property type="evidence" value="ECO:0007669"/>
    <property type="project" value="TreeGrafter"/>
</dbReference>
<dbReference type="PANTHER" id="PTHR12169">
    <property type="entry name" value="ATPASE N2B"/>
    <property type="match status" value="1"/>
</dbReference>
<accession>A0A9P0CER7</accession>
<gene>
    <name evidence="4" type="ORF">BEMITA_LOCUS11198</name>
</gene>
<name>A0A9P0CER7_BEMTA</name>
<organism evidence="4 5">
    <name type="scientific">Bemisia tabaci</name>
    <name type="common">Sweetpotato whitefly</name>
    <name type="synonym">Aleurodes tabaci</name>
    <dbReference type="NCBI Taxonomy" id="7038"/>
    <lineage>
        <taxon>Eukaryota</taxon>
        <taxon>Metazoa</taxon>
        <taxon>Ecdysozoa</taxon>
        <taxon>Arthropoda</taxon>
        <taxon>Hexapoda</taxon>
        <taxon>Insecta</taxon>
        <taxon>Pterygota</taxon>
        <taxon>Neoptera</taxon>
        <taxon>Paraneoptera</taxon>
        <taxon>Hemiptera</taxon>
        <taxon>Sternorrhyncha</taxon>
        <taxon>Aleyrodoidea</taxon>
        <taxon>Aleyrodidae</taxon>
        <taxon>Aleyrodinae</taxon>
        <taxon>Bemisia</taxon>
    </lineage>
</organism>
<dbReference type="FunFam" id="3.40.50.300:FF:003041">
    <property type="entry name" value="Predicted protein"/>
    <property type="match status" value="1"/>
</dbReference>
<keyword evidence="5" id="KW-1185">Reference proteome</keyword>
<dbReference type="Proteomes" id="UP001152759">
    <property type="component" value="Chromosome 7"/>
</dbReference>
<reference evidence="4" key="1">
    <citation type="submission" date="2021-12" db="EMBL/GenBank/DDBJ databases">
        <authorList>
            <person name="King R."/>
        </authorList>
    </citation>
    <scope>NUCLEOTIDE SEQUENCE</scope>
</reference>
<dbReference type="Pfam" id="PF03969">
    <property type="entry name" value="AFG1_ATPase"/>
    <property type="match status" value="1"/>
</dbReference>
<protein>
    <recommendedName>
        <fullName evidence="6">AFG1-like ATPase</fullName>
    </recommendedName>
</protein>
<dbReference type="Gene3D" id="3.40.50.300">
    <property type="entry name" value="P-loop containing nucleotide triphosphate hydrolases"/>
    <property type="match status" value="1"/>
</dbReference>
<dbReference type="PANTHER" id="PTHR12169:SF6">
    <property type="entry name" value="AFG1-LIKE ATPASE"/>
    <property type="match status" value="1"/>
</dbReference>
<keyword evidence="3" id="KW-0067">ATP-binding</keyword>
<dbReference type="KEGG" id="btab:109031532"/>
<dbReference type="GO" id="GO:0005524">
    <property type="term" value="F:ATP binding"/>
    <property type="evidence" value="ECO:0007669"/>
    <property type="project" value="UniProtKB-KW"/>
</dbReference>
<sequence>MTLFSPLNFKPSSVKHLYQLSSIVPAPSLFSYCLENVLRTNSDSFLRCFCAGPIAVYDSKVNEKEIEYNEQQKKVATSLQRVYEEIQSYSPPKKGFFSKIFKEKSRAPQGVYLYGAVGGGKTMLMDLFYSCVKMEKKKRIHFNAFMVDVHKRIHEVKKTVVKDPRETKPKPFDPIRPVALSISKDVWLICFDEFQVTDIGDAMILKRLFTELFDNGVVMIATSNRPPDDLYKNGLQRSNFVPFIQVLKDHCEVVSLDSGVDYRRRTLAGAGKHYFVKNQDDAEKAVENIFKQLVANENDIIRPKTLTILGRDVVFQKVCGQILNSTFAELCDRPLGSSDYCMLAQIFHTVIINDVPQLTLKNKSLVRRFIMLMDTLYDNRVRVVITADVPLDQLFLMKKSDGIGDHDRVLMDDLNISSESENAVASIFTGDEEMFAFDRTVSRLIEMQSEEYWNQWDKQR</sequence>
<dbReference type="EMBL" id="OU963868">
    <property type="protein sequence ID" value="CAH0774922.1"/>
    <property type="molecule type" value="Genomic_DNA"/>
</dbReference>
<proteinExistence type="inferred from homology"/>
<evidence type="ECO:0000256" key="1">
    <source>
        <dbReference type="ARBA" id="ARBA00010322"/>
    </source>
</evidence>
<dbReference type="GO" id="GO:0016887">
    <property type="term" value="F:ATP hydrolysis activity"/>
    <property type="evidence" value="ECO:0007669"/>
    <property type="project" value="InterPro"/>
</dbReference>
<evidence type="ECO:0000256" key="3">
    <source>
        <dbReference type="ARBA" id="ARBA00022840"/>
    </source>
</evidence>
<comment type="similarity">
    <text evidence="1">Belongs to the AFG1 ATPase family.</text>
</comment>
<dbReference type="NCBIfam" id="NF040713">
    <property type="entry name" value="ZapE"/>
    <property type="match status" value="1"/>
</dbReference>
<evidence type="ECO:0000256" key="2">
    <source>
        <dbReference type="ARBA" id="ARBA00022741"/>
    </source>
</evidence>
<dbReference type="InterPro" id="IPR005654">
    <property type="entry name" value="ATPase_AFG1-like"/>
</dbReference>
<dbReference type="InterPro" id="IPR027417">
    <property type="entry name" value="P-loop_NTPase"/>
</dbReference>
<keyword evidence="2" id="KW-0547">Nucleotide-binding</keyword>
<dbReference type="SUPFAM" id="SSF52540">
    <property type="entry name" value="P-loop containing nucleoside triphosphate hydrolases"/>
    <property type="match status" value="1"/>
</dbReference>
<evidence type="ECO:0000313" key="5">
    <source>
        <dbReference type="Proteomes" id="UP001152759"/>
    </source>
</evidence>